<name>A0A0E9S5Y7_ANGAN</name>
<proteinExistence type="predicted"/>
<protein>
    <submittedName>
        <fullName evidence="1">Uncharacterized protein</fullName>
    </submittedName>
</protein>
<organism evidence="1">
    <name type="scientific">Anguilla anguilla</name>
    <name type="common">European freshwater eel</name>
    <name type="synonym">Muraena anguilla</name>
    <dbReference type="NCBI Taxonomy" id="7936"/>
    <lineage>
        <taxon>Eukaryota</taxon>
        <taxon>Metazoa</taxon>
        <taxon>Chordata</taxon>
        <taxon>Craniata</taxon>
        <taxon>Vertebrata</taxon>
        <taxon>Euteleostomi</taxon>
        <taxon>Actinopterygii</taxon>
        <taxon>Neopterygii</taxon>
        <taxon>Teleostei</taxon>
        <taxon>Anguilliformes</taxon>
        <taxon>Anguillidae</taxon>
        <taxon>Anguilla</taxon>
    </lineage>
</organism>
<reference evidence="1" key="2">
    <citation type="journal article" date="2015" name="Fish Shellfish Immunol.">
        <title>Early steps in the European eel (Anguilla anguilla)-Vibrio vulnificus interaction in the gills: Role of the RtxA13 toxin.</title>
        <authorList>
            <person name="Callol A."/>
            <person name="Pajuelo D."/>
            <person name="Ebbesson L."/>
            <person name="Teles M."/>
            <person name="MacKenzie S."/>
            <person name="Amaro C."/>
        </authorList>
    </citation>
    <scope>NUCLEOTIDE SEQUENCE</scope>
</reference>
<dbReference type="AlphaFoldDB" id="A0A0E9S5Y7"/>
<accession>A0A0E9S5Y7</accession>
<dbReference type="EMBL" id="GBXM01071773">
    <property type="protein sequence ID" value="JAH36804.1"/>
    <property type="molecule type" value="Transcribed_RNA"/>
</dbReference>
<evidence type="ECO:0000313" key="1">
    <source>
        <dbReference type="EMBL" id="JAH36804.1"/>
    </source>
</evidence>
<reference evidence="1" key="1">
    <citation type="submission" date="2014-11" db="EMBL/GenBank/DDBJ databases">
        <authorList>
            <person name="Amaro Gonzalez C."/>
        </authorList>
    </citation>
    <scope>NUCLEOTIDE SEQUENCE</scope>
</reference>
<sequence>MYVSKPATKLVEQVIVSFDLNFQKQYVVGQR</sequence>